<dbReference type="AlphaFoldDB" id="Q703W8"/>
<dbReference type="EMBL" id="AJ621345">
    <property type="protein sequence ID" value="CAF18526.1"/>
    <property type="molecule type" value="Genomic_DNA"/>
</dbReference>
<dbReference type="Pfam" id="PF03450">
    <property type="entry name" value="CO_deh_flav_C"/>
    <property type="match status" value="1"/>
</dbReference>
<dbReference type="Gene3D" id="3.30.390.50">
    <property type="entry name" value="CO dehydrogenase flavoprotein, C-terminal domain"/>
    <property type="match status" value="1"/>
</dbReference>
<evidence type="ECO:0000313" key="5">
    <source>
        <dbReference type="EMBL" id="CAF18526.1"/>
    </source>
</evidence>
<reference evidence="5" key="1">
    <citation type="journal article" date="2004" name="J. Bacteriol.">
        <title>Reconstruction of the central carbohydrate metabolism of Thermoproteus tenax using genomic and biochemical data.</title>
        <authorList>
            <person name="Siebers B."/>
            <person name="Tjaden B."/>
            <person name="Michalke K."/>
            <person name="Doerr C."/>
            <person name="Ahmed H."/>
            <person name="Zaparty M."/>
            <person name="Gordon P."/>
            <person name="Sensen C.W."/>
            <person name="Zibat A."/>
            <person name="Klenk H.P."/>
            <person name="Schuster S.C."/>
            <person name="Hensel R."/>
        </authorList>
    </citation>
    <scope>NUCLEOTIDE SEQUENCE</scope>
</reference>
<evidence type="ECO:0000256" key="1">
    <source>
        <dbReference type="ARBA" id="ARBA00022630"/>
    </source>
</evidence>
<dbReference type="InterPro" id="IPR051312">
    <property type="entry name" value="Diverse_Substr_Oxidored"/>
</dbReference>
<dbReference type="Pfam" id="PF00941">
    <property type="entry name" value="FAD_binding_5"/>
    <property type="match status" value="1"/>
</dbReference>
<dbReference type="InterPro" id="IPR016169">
    <property type="entry name" value="FAD-bd_PCMH_sub2"/>
</dbReference>
<keyword evidence="1" id="KW-0285">Flavoprotein</keyword>
<dbReference type="SUPFAM" id="SSF56176">
    <property type="entry name" value="FAD-binding/transporter-associated domain-like"/>
    <property type="match status" value="1"/>
</dbReference>
<dbReference type="InterPro" id="IPR002346">
    <property type="entry name" value="Mopterin_DH_FAD-bd"/>
</dbReference>
<proteinExistence type="predicted"/>
<dbReference type="PANTHER" id="PTHR42659">
    <property type="entry name" value="XANTHINE DEHYDROGENASE SUBUNIT C-RELATED"/>
    <property type="match status" value="1"/>
</dbReference>
<dbReference type="SMART" id="SM01092">
    <property type="entry name" value="CO_deh_flav_C"/>
    <property type="match status" value="1"/>
</dbReference>
<gene>
    <name evidence="5" type="primary">coxM</name>
    <name evidence="5" type="synonym">cutM</name>
</gene>
<dbReference type="EC" id="1.2.99.2" evidence="5"/>
<dbReference type="Gene3D" id="3.30.43.10">
    <property type="entry name" value="Uridine Diphospho-n-acetylenolpyruvylglucosamine Reductase, domain 2"/>
    <property type="match status" value="1"/>
</dbReference>
<dbReference type="GO" id="GO:0071949">
    <property type="term" value="F:FAD binding"/>
    <property type="evidence" value="ECO:0007669"/>
    <property type="project" value="InterPro"/>
</dbReference>
<dbReference type="PROSITE" id="PS51387">
    <property type="entry name" value="FAD_PCMH"/>
    <property type="match status" value="1"/>
</dbReference>
<sequence>MWPHGSMIPPPFEYYRASSLEDAIEALSRDPNAKALAGGQSLIPLLKLRLASPSKLVDIGRLKELKYIRLSGGELAVGALATHRELEEWRGPCGAIPEAARQIGDPQIRSMGTIGGSLAHADPAADWPAVVLALDGVIVARGPSGPREIPAEEFFQGPYATALQQGEVIVEVRMRCPPSSSYVKIARRHNDFAIAGVAAAVWAKDGVVEDVRLAATGVGLRPLRLKRAEEVLRGRRISEDLLLKAAEAAAGEVEPVGDVRASAEYRRAMLGVAVKRSLRRALGL</sequence>
<evidence type="ECO:0000259" key="4">
    <source>
        <dbReference type="PROSITE" id="PS51387"/>
    </source>
</evidence>
<dbReference type="InterPro" id="IPR036683">
    <property type="entry name" value="CO_DH_flav_C_dom_sf"/>
</dbReference>
<feature type="domain" description="FAD-binding PCMH-type" evidence="4">
    <location>
        <begin position="7"/>
        <end position="179"/>
    </location>
</feature>
<dbReference type="InterPro" id="IPR016167">
    <property type="entry name" value="FAD-bd_PCMH_sub1"/>
</dbReference>
<keyword evidence="2" id="KW-0274">FAD</keyword>
<dbReference type="InterPro" id="IPR005107">
    <property type="entry name" value="CO_DH_flav_C"/>
</dbReference>
<evidence type="ECO:0000256" key="2">
    <source>
        <dbReference type="ARBA" id="ARBA00022827"/>
    </source>
</evidence>
<dbReference type="Gene3D" id="3.30.465.10">
    <property type="match status" value="1"/>
</dbReference>
<keyword evidence="3 5" id="KW-0560">Oxidoreductase</keyword>
<dbReference type="InterPro" id="IPR036318">
    <property type="entry name" value="FAD-bd_PCMH-like_sf"/>
</dbReference>
<protein>
    <submittedName>
        <fullName evidence="5">Carbon monoxide dehydrogenase middle subunit CoxM/CutM homologues</fullName>
        <ecNumber evidence="5">1.2.99.2</ecNumber>
    </submittedName>
</protein>
<organism evidence="5">
    <name type="scientific">Thermoproteus tenax</name>
    <dbReference type="NCBI Taxonomy" id="2271"/>
    <lineage>
        <taxon>Archaea</taxon>
        <taxon>Thermoproteota</taxon>
        <taxon>Thermoprotei</taxon>
        <taxon>Thermoproteales</taxon>
        <taxon>Thermoproteaceae</taxon>
        <taxon>Thermoproteus</taxon>
    </lineage>
</organism>
<dbReference type="GO" id="GO:0016491">
    <property type="term" value="F:oxidoreductase activity"/>
    <property type="evidence" value="ECO:0007669"/>
    <property type="project" value="UniProtKB-KW"/>
</dbReference>
<dbReference type="PANTHER" id="PTHR42659:SF2">
    <property type="entry name" value="XANTHINE DEHYDROGENASE SUBUNIT C-RELATED"/>
    <property type="match status" value="1"/>
</dbReference>
<evidence type="ECO:0000256" key="3">
    <source>
        <dbReference type="ARBA" id="ARBA00023002"/>
    </source>
</evidence>
<accession>Q703W8</accession>
<dbReference type="InterPro" id="IPR016166">
    <property type="entry name" value="FAD-bd_PCMH"/>
</dbReference>
<dbReference type="SUPFAM" id="SSF55447">
    <property type="entry name" value="CO dehydrogenase flavoprotein C-terminal domain-like"/>
    <property type="match status" value="1"/>
</dbReference>
<name>Q703W8_THETE</name>